<sequence length="179" mass="20238">MHLLTCSMAGIGATISHVIRRQVFVAVTICFSPQPGDHARLTTCHAYARRHTALRVPSEFCRLALLLSMSFLETALDLGLRDSSCAYQSILLSHTPTAMCYISRTPSVPAAEMAFHIGRWRYCIHAGSAYARGFLWRSCQETRWQGHILVRTMLQEREKSCVQHGPISQHACWPCHFYT</sequence>
<protein>
    <submittedName>
        <fullName evidence="1">Uncharacterized protein</fullName>
    </submittedName>
</protein>
<evidence type="ECO:0000313" key="2">
    <source>
        <dbReference type="Proteomes" id="UP000813461"/>
    </source>
</evidence>
<organism evidence="1 2">
    <name type="scientific">Paraphoma chrysanthemicola</name>
    <dbReference type="NCBI Taxonomy" id="798071"/>
    <lineage>
        <taxon>Eukaryota</taxon>
        <taxon>Fungi</taxon>
        <taxon>Dikarya</taxon>
        <taxon>Ascomycota</taxon>
        <taxon>Pezizomycotina</taxon>
        <taxon>Dothideomycetes</taxon>
        <taxon>Pleosporomycetidae</taxon>
        <taxon>Pleosporales</taxon>
        <taxon>Pleosporineae</taxon>
        <taxon>Phaeosphaeriaceae</taxon>
        <taxon>Paraphoma</taxon>
    </lineage>
</organism>
<gene>
    <name evidence="1" type="ORF">FB567DRAFT_12807</name>
</gene>
<comment type="caution">
    <text evidence="1">The sequence shown here is derived from an EMBL/GenBank/DDBJ whole genome shotgun (WGS) entry which is preliminary data.</text>
</comment>
<name>A0A8K0W4F4_9PLEO</name>
<evidence type="ECO:0000313" key="1">
    <source>
        <dbReference type="EMBL" id="KAH7094764.1"/>
    </source>
</evidence>
<dbReference type="Proteomes" id="UP000813461">
    <property type="component" value="Unassembled WGS sequence"/>
</dbReference>
<dbReference type="AlphaFoldDB" id="A0A8K0W4F4"/>
<proteinExistence type="predicted"/>
<reference evidence="1" key="1">
    <citation type="journal article" date="2021" name="Nat. Commun.">
        <title>Genetic determinants of endophytism in the Arabidopsis root mycobiome.</title>
        <authorList>
            <person name="Mesny F."/>
            <person name="Miyauchi S."/>
            <person name="Thiergart T."/>
            <person name="Pickel B."/>
            <person name="Atanasova L."/>
            <person name="Karlsson M."/>
            <person name="Huettel B."/>
            <person name="Barry K.W."/>
            <person name="Haridas S."/>
            <person name="Chen C."/>
            <person name="Bauer D."/>
            <person name="Andreopoulos W."/>
            <person name="Pangilinan J."/>
            <person name="LaButti K."/>
            <person name="Riley R."/>
            <person name="Lipzen A."/>
            <person name="Clum A."/>
            <person name="Drula E."/>
            <person name="Henrissat B."/>
            <person name="Kohler A."/>
            <person name="Grigoriev I.V."/>
            <person name="Martin F.M."/>
            <person name="Hacquard S."/>
        </authorList>
    </citation>
    <scope>NUCLEOTIDE SEQUENCE</scope>
    <source>
        <strain evidence="1">MPI-SDFR-AT-0120</strain>
    </source>
</reference>
<dbReference type="EMBL" id="JAGMVJ010000001">
    <property type="protein sequence ID" value="KAH7094764.1"/>
    <property type="molecule type" value="Genomic_DNA"/>
</dbReference>
<accession>A0A8K0W4F4</accession>
<keyword evidence="2" id="KW-1185">Reference proteome</keyword>